<evidence type="ECO:0000256" key="9">
    <source>
        <dbReference type="ARBA" id="ARBA00022989"/>
    </source>
</evidence>
<comment type="similarity">
    <text evidence="3">Belongs to the multi antimicrobial extrusion (MATE) (TC 2.A.66.1) family.</text>
</comment>
<dbReference type="AlphaFoldDB" id="C6LM49"/>
<dbReference type="GO" id="GO:0006811">
    <property type="term" value="P:monoatomic ion transport"/>
    <property type="evidence" value="ECO:0007669"/>
    <property type="project" value="UniProtKB-KW"/>
</dbReference>
<evidence type="ECO:0000256" key="10">
    <source>
        <dbReference type="ARBA" id="ARBA00023065"/>
    </source>
</evidence>
<evidence type="ECO:0000256" key="12">
    <source>
        <dbReference type="ARBA" id="ARBA00031636"/>
    </source>
</evidence>
<accession>C6LM49</accession>
<dbReference type="EMBL" id="ACCL02000037">
    <property type="protein sequence ID" value="EET58307.1"/>
    <property type="molecule type" value="Genomic_DNA"/>
</dbReference>
<feature type="transmembrane region" description="Helical" evidence="13">
    <location>
        <begin position="339"/>
        <end position="362"/>
    </location>
</feature>
<dbReference type="PANTHER" id="PTHR43298">
    <property type="entry name" value="MULTIDRUG RESISTANCE PROTEIN NORM-RELATED"/>
    <property type="match status" value="1"/>
</dbReference>
<dbReference type="GO" id="GO:0005886">
    <property type="term" value="C:plasma membrane"/>
    <property type="evidence" value="ECO:0007669"/>
    <property type="project" value="UniProtKB-SubCell"/>
</dbReference>
<keyword evidence="10" id="KW-0406">Ion transport</keyword>
<keyword evidence="8 13" id="KW-0812">Transmembrane</keyword>
<keyword evidence="9 13" id="KW-1133">Transmembrane helix</keyword>
<feature type="transmembrane region" description="Helical" evidence="13">
    <location>
        <begin position="219"/>
        <end position="240"/>
    </location>
</feature>
<organism evidence="14 15">
    <name type="scientific">Marvinbryantia formatexigens DSM 14469</name>
    <dbReference type="NCBI Taxonomy" id="478749"/>
    <lineage>
        <taxon>Bacteria</taxon>
        <taxon>Bacillati</taxon>
        <taxon>Bacillota</taxon>
        <taxon>Clostridia</taxon>
        <taxon>Lachnospirales</taxon>
        <taxon>Lachnospiraceae</taxon>
        <taxon>Marvinbryantia</taxon>
    </lineage>
</organism>
<keyword evidence="11 13" id="KW-0472">Membrane</keyword>
<feature type="transmembrane region" description="Helical" evidence="13">
    <location>
        <begin position="41"/>
        <end position="67"/>
    </location>
</feature>
<feature type="transmembrane region" description="Helical" evidence="13">
    <location>
        <begin position="160"/>
        <end position="179"/>
    </location>
</feature>
<keyword evidence="6" id="KW-0050">Antiport</keyword>
<evidence type="ECO:0000256" key="8">
    <source>
        <dbReference type="ARBA" id="ARBA00022692"/>
    </source>
</evidence>
<evidence type="ECO:0000313" key="14">
    <source>
        <dbReference type="EMBL" id="EET58307.1"/>
    </source>
</evidence>
<sequence>MSAQSAKIVTSWVSFQKIKVRIMKKRNYEIDMCSGTIMDKLITFSLPLMLSGVLQLMFNAVDIVIVGRFTGSEALAAVGSTSALINVFTNLFMGVSLGSNVLAARFYASGRTKEMSETVHTSILFALISGIVMAVIGLIFSRAALELMGTPADVIDHSTLYMRIYFLGMPFFMLYNYGASILRAVGDTRRPLIFLIISGLLNAGLNMFLVIVFHLGVAGVAIATVISQMVSCVLVLRCLCRSEGSYQLRLSDLTLKWQYLRQIFQVGIPAGIQSTVINFSNVLLQSSVNSFGSTAMAGYTAANNILSFLYVTVNSITQACMSFTSQNYGVGNYRRMDKILADCVVLSVGASTVLGCVAYFFGPEILTVYTSDPEVVKCGTEVLAFTTTTYFLCGLMDLFPGPMRGMGYSAVPMLLSIIGTVGTRIVWIFGFFPHNRSLSFLFLSYPASWIFSIILQIICLYFVRRRVYPASERKLR</sequence>
<dbReference type="PANTHER" id="PTHR43298:SF2">
    <property type="entry name" value="FMN_FAD EXPORTER YEEO-RELATED"/>
    <property type="match status" value="1"/>
</dbReference>
<dbReference type="Pfam" id="PF01554">
    <property type="entry name" value="MatE"/>
    <property type="match status" value="2"/>
</dbReference>
<feature type="transmembrane region" description="Helical" evidence="13">
    <location>
        <begin position="119"/>
        <end position="140"/>
    </location>
</feature>
<comment type="function">
    <text evidence="1">Multidrug efflux pump.</text>
</comment>
<dbReference type="GO" id="GO:0015297">
    <property type="term" value="F:antiporter activity"/>
    <property type="evidence" value="ECO:0007669"/>
    <property type="project" value="UniProtKB-KW"/>
</dbReference>
<evidence type="ECO:0000256" key="11">
    <source>
        <dbReference type="ARBA" id="ARBA00023136"/>
    </source>
</evidence>
<feature type="transmembrane region" description="Helical" evidence="13">
    <location>
        <begin position="438"/>
        <end position="463"/>
    </location>
</feature>
<keyword evidence="7" id="KW-1003">Cell membrane</keyword>
<keyword evidence="15" id="KW-1185">Reference proteome</keyword>
<protein>
    <recommendedName>
        <fullName evidence="4">Probable multidrug resistance protein NorM</fullName>
    </recommendedName>
    <alternativeName>
        <fullName evidence="12">Multidrug-efflux transporter</fullName>
    </alternativeName>
</protein>
<evidence type="ECO:0000256" key="4">
    <source>
        <dbReference type="ARBA" id="ARBA00020268"/>
    </source>
</evidence>
<evidence type="ECO:0000256" key="1">
    <source>
        <dbReference type="ARBA" id="ARBA00003408"/>
    </source>
</evidence>
<dbReference type="PIRSF" id="PIRSF006603">
    <property type="entry name" value="DinF"/>
    <property type="match status" value="1"/>
</dbReference>
<feature type="transmembrane region" description="Helical" evidence="13">
    <location>
        <begin position="382"/>
        <end position="399"/>
    </location>
</feature>
<dbReference type="InterPro" id="IPR050222">
    <property type="entry name" value="MATE_MdtK"/>
</dbReference>
<gene>
    <name evidence="14" type="ORF">BRYFOR_09748</name>
</gene>
<feature type="transmembrane region" description="Helical" evidence="13">
    <location>
        <begin position="87"/>
        <end position="107"/>
    </location>
</feature>
<comment type="caution">
    <text evidence="14">The sequence shown here is derived from an EMBL/GenBank/DDBJ whole genome shotgun (WGS) entry which is preliminary data.</text>
</comment>
<dbReference type="eggNOG" id="COG0534">
    <property type="taxonomic scope" value="Bacteria"/>
</dbReference>
<evidence type="ECO:0000256" key="6">
    <source>
        <dbReference type="ARBA" id="ARBA00022449"/>
    </source>
</evidence>
<reference evidence="14" key="1">
    <citation type="submission" date="2009-07" db="EMBL/GenBank/DDBJ databases">
        <authorList>
            <person name="Weinstock G."/>
            <person name="Sodergren E."/>
            <person name="Clifton S."/>
            <person name="Fulton L."/>
            <person name="Fulton B."/>
            <person name="Courtney L."/>
            <person name="Fronick C."/>
            <person name="Harrison M."/>
            <person name="Strong C."/>
            <person name="Farmer C."/>
            <person name="Delahaunty K."/>
            <person name="Markovic C."/>
            <person name="Hall O."/>
            <person name="Minx P."/>
            <person name="Tomlinson C."/>
            <person name="Mitreva M."/>
            <person name="Nelson J."/>
            <person name="Hou S."/>
            <person name="Wollam A."/>
            <person name="Pepin K.H."/>
            <person name="Johnson M."/>
            <person name="Bhonagiri V."/>
            <person name="Nash W.E."/>
            <person name="Warren W."/>
            <person name="Chinwalla A."/>
            <person name="Mardis E.R."/>
            <person name="Wilson R.K."/>
        </authorList>
    </citation>
    <scope>NUCLEOTIDE SEQUENCE [LARGE SCALE GENOMIC DNA]</scope>
    <source>
        <strain evidence="14">DSM 14469</strain>
    </source>
</reference>
<evidence type="ECO:0000256" key="7">
    <source>
        <dbReference type="ARBA" id="ARBA00022475"/>
    </source>
</evidence>
<feature type="transmembrane region" description="Helical" evidence="13">
    <location>
        <begin position="411"/>
        <end position="432"/>
    </location>
</feature>
<evidence type="ECO:0000256" key="13">
    <source>
        <dbReference type="SAM" id="Phobius"/>
    </source>
</evidence>
<dbReference type="InterPro" id="IPR048279">
    <property type="entry name" value="MdtK-like"/>
</dbReference>
<evidence type="ECO:0000313" key="15">
    <source>
        <dbReference type="Proteomes" id="UP000005561"/>
    </source>
</evidence>
<dbReference type="CDD" id="cd13138">
    <property type="entry name" value="MATE_yoeA_like"/>
    <property type="match status" value="1"/>
</dbReference>
<proteinExistence type="inferred from homology"/>
<feature type="transmembrane region" description="Helical" evidence="13">
    <location>
        <begin position="191"/>
        <end position="213"/>
    </location>
</feature>
<evidence type="ECO:0000256" key="2">
    <source>
        <dbReference type="ARBA" id="ARBA00004651"/>
    </source>
</evidence>
<dbReference type="GO" id="GO:0042910">
    <property type="term" value="F:xenobiotic transmembrane transporter activity"/>
    <property type="evidence" value="ECO:0007669"/>
    <property type="project" value="InterPro"/>
</dbReference>
<dbReference type="NCBIfam" id="TIGR00797">
    <property type="entry name" value="matE"/>
    <property type="match status" value="1"/>
</dbReference>
<keyword evidence="5" id="KW-0813">Transport</keyword>
<evidence type="ECO:0000256" key="3">
    <source>
        <dbReference type="ARBA" id="ARBA00010199"/>
    </source>
</evidence>
<comment type="subcellular location">
    <subcellularLocation>
        <location evidence="2">Cell membrane</location>
        <topology evidence="2">Multi-pass membrane protein</topology>
    </subcellularLocation>
</comment>
<name>C6LM49_9FIRM</name>
<dbReference type="InterPro" id="IPR002528">
    <property type="entry name" value="MATE_fam"/>
</dbReference>
<evidence type="ECO:0000256" key="5">
    <source>
        <dbReference type="ARBA" id="ARBA00022448"/>
    </source>
</evidence>
<dbReference type="Proteomes" id="UP000005561">
    <property type="component" value="Unassembled WGS sequence"/>
</dbReference>